<keyword evidence="3" id="KW-1185">Reference proteome</keyword>
<name>A0A2G5CBW5_AQUCA</name>
<protein>
    <submittedName>
        <fullName evidence="2">Uncharacterized protein</fullName>
    </submittedName>
</protein>
<gene>
    <name evidence="2" type="ORF">AQUCO_06700040v1</name>
</gene>
<reference evidence="2 3" key="1">
    <citation type="submission" date="2017-09" db="EMBL/GenBank/DDBJ databases">
        <title>WGS assembly of Aquilegia coerulea Goldsmith.</title>
        <authorList>
            <person name="Hodges S."/>
            <person name="Kramer E."/>
            <person name="Nordborg M."/>
            <person name="Tomkins J."/>
            <person name="Borevitz J."/>
            <person name="Derieg N."/>
            <person name="Yan J."/>
            <person name="Mihaltcheva S."/>
            <person name="Hayes R.D."/>
            <person name="Rokhsar D."/>
        </authorList>
    </citation>
    <scope>NUCLEOTIDE SEQUENCE [LARGE SCALE GENOMIC DNA]</scope>
    <source>
        <strain evidence="3">cv. Goldsmith</strain>
    </source>
</reference>
<feature type="compositionally biased region" description="Acidic residues" evidence="1">
    <location>
        <begin position="73"/>
        <end position="83"/>
    </location>
</feature>
<feature type="region of interest" description="Disordered" evidence="1">
    <location>
        <begin position="35"/>
        <end position="139"/>
    </location>
</feature>
<feature type="compositionally biased region" description="Polar residues" evidence="1">
    <location>
        <begin position="129"/>
        <end position="139"/>
    </location>
</feature>
<dbReference type="EMBL" id="KZ305084">
    <property type="protein sequence ID" value="PIA28749.1"/>
    <property type="molecule type" value="Genomic_DNA"/>
</dbReference>
<organism evidence="2 3">
    <name type="scientific">Aquilegia coerulea</name>
    <name type="common">Rocky mountain columbine</name>
    <dbReference type="NCBI Taxonomy" id="218851"/>
    <lineage>
        <taxon>Eukaryota</taxon>
        <taxon>Viridiplantae</taxon>
        <taxon>Streptophyta</taxon>
        <taxon>Embryophyta</taxon>
        <taxon>Tracheophyta</taxon>
        <taxon>Spermatophyta</taxon>
        <taxon>Magnoliopsida</taxon>
        <taxon>Ranunculales</taxon>
        <taxon>Ranunculaceae</taxon>
        <taxon>Thalictroideae</taxon>
        <taxon>Aquilegia</taxon>
    </lineage>
</organism>
<evidence type="ECO:0000313" key="3">
    <source>
        <dbReference type="Proteomes" id="UP000230069"/>
    </source>
</evidence>
<evidence type="ECO:0000313" key="2">
    <source>
        <dbReference type="EMBL" id="PIA28749.1"/>
    </source>
</evidence>
<proteinExistence type="predicted"/>
<accession>A0A2G5CBW5</accession>
<dbReference type="AlphaFoldDB" id="A0A2G5CBW5"/>
<feature type="compositionally biased region" description="Acidic residues" evidence="1">
    <location>
        <begin position="104"/>
        <end position="114"/>
    </location>
</feature>
<sequence>MGKVAEIAKRNPDDELELDEQVCINFQTKRIRNSCPIENDDSYYSSNEEDDDDDVSVPLSSVAPAFITSSTSDSEEEQGDNSDDSIPPLSSVARQRGPTVSSSDSEEEQGDNCDDSIPPLSSVARQRGPTVSSSAMLDTIPETISQEKVSEWKEMISFYSGMGLKVAWLQDRVRLYDDWLFTRSSGNVGLMKAKVLAKQYMLEARRKEVSTLESELQVLCAELETESNIQSRFNFSFFD</sequence>
<dbReference type="Proteomes" id="UP000230069">
    <property type="component" value="Unassembled WGS sequence"/>
</dbReference>
<evidence type="ECO:0000256" key="1">
    <source>
        <dbReference type="SAM" id="MobiDB-lite"/>
    </source>
</evidence>